<dbReference type="EMBL" id="JACFYF010000005">
    <property type="protein sequence ID" value="MBA5762883.1"/>
    <property type="molecule type" value="Genomic_DNA"/>
</dbReference>
<dbReference type="Proteomes" id="UP000571701">
    <property type="component" value="Unassembled WGS sequence"/>
</dbReference>
<evidence type="ECO:0000259" key="2">
    <source>
        <dbReference type="Pfam" id="PF05170"/>
    </source>
</evidence>
<protein>
    <submittedName>
        <fullName evidence="3">AsmA family protein</fullName>
    </submittedName>
</protein>
<evidence type="ECO:0000313" key="3">
    <source>
        <dbReference type="EMBL" id="MBA5762883.1"/>
    </source>
</evidence>
<name>A0A7W2FRF9_9VIBR</name>
<evidence type="ECO:0000256" key="1">
    <source>
        <dbReference type="SAM" id="MobiDB-lite"/>
    </source>
</evidence>
<sequence>MSKRLGYLLLVLVIILGCAITALYAALQTQYATPIINHVLATYSKQKIQVEQASYTPPLQFSLQGISLGDDTPLYLTKAELWFSTRLPKAGKWQLDAVVIEGANLSLDDANSLRKLPFDSKQLAIKHSDFSWGEFSARSVNLQIEHPDWQAEQALPYGEIQFSSEQLYYQGQAFNDLLVDINYQAQKSTLFGASFEWNGAQISGQAEQYPQGWSLINVTINQLNLPDQPADLAWLSELANKAPIRDINSLDILKSNFTYQGIELLNLDLSLENYRLANSWWQQPNGYLSFNADTLQYQGQQWVEPSATLYFTPNKIEIAELDTDWQQGRVQLQGAFSPNQIELKYLSLSGVKWLDANAEKLALIEQWSHSLEQFSIERLDIRNAQLIQIEQKPFWQASGLNIEGKQLILKQQGKLGLWRGSLQLTANSASYDNYLVTQAIVEMSNHQQIWQLDRLFLPLESGYIEATGQWNKQQLSAPWRLDLTIDGLPLEGEISTSPTPVYLQAMTDVNAQLSGLAGDYSMLAHSLSGQVSASIRDGYIAIGEQSKPLQFEQHFTVDDLTINADRGRITLQSPQTKQGPQLAGKIDLAQPNLATVLLHSTEKCQQLHADLTTKIYQLKNVCAELKGSNSSEVEASHKASNGQQSSLESNISL</sequence>
<dbReference type="RefSeq" id="WP_182108899.1">
    <property type="nucleotide sequence ID" value="NZ_JACFYF010000005.1"/>
</dbReference>
<feature type="domain" description="AsmA" evidence="2">
    <location>
        <begin position="1"/>
        <end position="572"/>
    </location>
</feature>
<gene>
    <name evidence="3" type="ORF">H2O73_11045</name>
</gene>
<dbReference type="InterPro" id="IPR007844">
    <property type="entry name" value="AsmA"/>
</dbReference>
<proteinExistence type="predicted"/>
<dbReference type="PROSITE" id="PS51257">
    <property type="entry name" value="PROKAR_LIPOPROTEIN"/>
    <property type="match status" value="1"/>
</dbReference>
<comment type="caution">
    <text evidence="3">The sequence shown here is derived from an EMBL/GenBank/DDBJ whole genome shotgun (WGS) entry which is preliminary data.</text>
</comment>
<feature type="region of interest" description="Disordered" evidence="1">
    <location>
        <begin position="633"/>
        <end position="653"/>
    </location>
</feature>
<reference evidence="3 4" key="1">
    <citation type="submission" date="2020-07" db="EMBL/GenBank/DDBJ databases">
        <title>Vibrio marinisediminis sp. nov., isolated from marine sediment.</title>
        <authorList>
            <person name="Ji X."/>
        </authorList>
    </citation>
    <scope>NUCLEOTIDE SEQUENCE [LARGE SCALE GENOMIC DNA]</scope>
    <source>
        <strain evidence="3 4">404</strain>
    </source>
</reference>
<accession>A0A7W2FRF9</accession>
<dbReference type="AlphaFoldDB" id="A0A7W2FRF9"/>
<keyword evidence="4" id="KW-1185">Reference proteome</keyword>
<evidence type="ECO:0000313" key="4">
    <source>
        <dbReference type="Proteomes" id="UP000571701"/>
    </source>
</evidence>
<organism evidence="3 4">
    <name type="scientific">Vibrio marinisediminis</name>
    <dbReference type="NCBI Taxonomy" id="2758441"/>
    <lineage>
        <taxon>Bacteria</taxon>
        <taxon>Pseudomonadati</taxon>
        <taxon>Pseudomonadota</taxon>
        <taxon>Gammaproteobacteria</taxon>
        <taxon>Vibrionales</taxon>
        <taxon>Vibrionaceae</taxon>
        <taxon>Vibrio</taxon>
    </lineage>
</organism>
<dbReference type="Pfam" id="PF05170">
    <property type="entry name" value="AsmA"/>
    <property type="match status" value="1"/>
</dbReference>